<dbReference type="InterPro" id="IPR013149">
    <property type="entry name" value="ADH-like_C"/>
</dbReference>
<dbReference type="InterPro" id="IPR013154">
    <property type="entry name" value="ADH-like_N"/>
</dbReference>
<dbReference type="Pfam" id="PF00107">
    <property type="entry name" value="ADH_zinc_N"/>
    <property type="match status" value="1"/>
</dbReference>
<evidence type="ECO:0000259" key="3">
    <source>
        <dbReference type="SMART" id="SM00829"/>
    </source>
</evidence>
<proteinExistence type="predicted"/>
<sequence length="329" mass="34411">MKAVVITAPGGRDRLEVQDLPEPDLPAGHVLIDVAWGACNWGDIQKRQGVYPDPVDYPAILGGEVSGRVAQLGEGVSGVAVGDAVAAITGPDMLRGFAERVAVPQAFLIPLAEGLDLRAAAAYPVVSLTAWHLLHTAASVKAGDVILVHAIGGGVGLALTQLGRAAGLRVIGTVGSEGKGRHALDFGAERVIPRDSEDFVAVAMEVTDGRGVDLVIDSLGADILPRSFDALRPFGRVINIGEAAGEPDFAVRKKLYERSTSFAGFEVLHAEPGSPRWRASVKGIAAHIADGDLRLPIAEEFGIDAIRDAHEFLESRRASGKVLIRVGGA</sequence>
<dbReference type="SMART" id="SM00829">
    <property type="entry name" value="PKS_ER"/>
    <property type="match status" value="1"/>
</dbReference>
<dbReference type="SUPFAM" id="SSF50129">
    <property type="entry name" value="GroES-like"/>
    <property type="match status" value="1"/>
</dbReference>
<dbReference type="GO" id="GO:0003960">
    <property type="term" value="F:quinone reductase (NADPH) activity"/>
    <property type="evidence" value="ECO:0007669"/>
    <property type="project" value="TreeGrafter"/>
</dbReference>
<dbReference type="PANTHER" id="PTHR48106:SF13">
    <property type="entry name" value="QUINONE OXIDOREDUCTASE-RELATED"/>
    <property type="match status" value="1"/>
</dbReference>
<organism evidence="4 5">
    <name type="scientific">Roseovarius spongiae</name>
    <dbReference type="NCBI Taxonomy" id="2320272"/>
    <lineage>
        <taxon>Bacteria</taxon>
        <taxon>Pseudomonadati</taxon>
        <taxon>Pseudomonadota</taxon>
        <taxon>Alphaproteobacteria</taxon>
        <taxon>Rhodobacterales</taxon>
        <taxon>Roseobacteraceae</taxon>
        <taxon>Roseovarius</taxon>
    </lineage>
</organism>
<accession>A0A3A8B4P1</accession>
<dbReference type="OrthoDB" id="9805883at2"/>
<dbReference type="Proteomes" id="UP000281128">
    <property type="component" value="Unassembled WGS sequence"/>
</dbReference>
<keyword evidence="1" id="KW-0521">NADP</keyword>
<evidence type="ECO:0000313" key="5">
    <source>
        <dbReference type="Proteomes" id="UP000281128"/>
    </source>
</evidence>
<dbReference type="Pfam" id="PF08240">
    <property type="entry name" value="ADH_N"/>
    <property type="match status" value="1"/>
</dbReference>
<evidence type="ECO:0000313" key="4">
    <source>
        <dbReference type="EMBL" id="RKF16751.1"/>
    </source>
</evidence>
<dbReference type="AlphaFoldDB" id="A0A3A8B4P1"/>
<dbReference type="GO" id="GO:0005829">
    <property type="term" value="C:cytosol"/>
    <property type="evidence" value="ECO:0007669"/>
    <property type="project" value="TreeGrafter"/>
</dbReference>
<dbReference type="EMBL" id="RAPE01000001">
    <property type="protein sequence ID" value="RKF16751.1"/>
    <property type="molecule type" value="Genomic_DNA"/>
</dbReference>
<dbReference type="Gene3D" id="3.90.180.10">
    <property type="entry name" value="Medium-chain alcohol dehydrogenases, catalytic domain"/>
    <property type="match status" value="1"/>
</dbReference>
<protein>
    <recommendedName>
        <fullName evidence="3">Enoyl reductase (ER) domain-containing protein</fullName>
    </recommendedName>
</protein>
<gene>
    <name evidence="4" type="ORF">D6850_04220</name>
</gene>
<feature type="domain" description="Enoyl reductase (ER)" evidence="3">
    <location>
        <begin position="10"/>
        <end position="324"/>
    </location>
</feature>
<dbReference type="GO" id="GO:0035925">
    <property type="term" value="F:mRNA 3'-UTR AU-rich region binding"/>
    <property type="evidence" value="ECO:0007669"/>
    <property type="project" value="TreeGrafter"/>
</dbReference>
<dbReference type="PANTHER" id="PTHR48106">
    <property type="entry name" value="QUINONE OXIDOREDUCTASE PIG3-RELATED"/>
    <property type="match status" value="1"/>
</dbReference>
<evidence type="ECO:0000256" key="1">
    <source>
        <dbReference type="ARBA" id="ARBA00022857"/>
    </source>
</evidence>
<dbReference type="RefSeq" id="WP_121164061.1">
    <property type="nucleotide sequence ID" value="NZ_RAPE01000001.1"/>
</dbReference>
<dbReference type="InterPro" id="IPR011032">
    <property type="entry name" value="GroES-like_sf"/>
</dbReference>
<dbReference type="Gene3D" id="3.40.50.720">
    <property type="entry name" value="NAD(P)-binding Rossmann-like Domain"/>
    <property type="match status" value="1"/>
</dbReference>
<keyword evidence="2" id="KW-0560">Oxidoreductase</keyword>
<keyword evidence="5" id="KW-1185">Reference proteome</keyword>
<dbReference type="InterPro" id="IPR036291">
    <property type="entry name" value="NAD(P)-bd_dom_sf"/>
</dbReference>
<name>A0A3A8B4P1_9RHOB</name>
<evidence type="ECO:0000256" key="2">
    <source>
        <dbReference type="ARBA" id="ARBA00023002"/>
    </source>
</evidence>
<dbReference type="InterPro" id="IPR020843">
    <property type="entry name" value="ER"/>
</dbReference>
<comment type="caution">
    <text evidence="4">The sequence shown here is derived from an EMBL/GenBank/DDBJ whole genome shotgun (WGS) entry which is preliminary data.</text>
</comment>
<dbReference type="GO" id="GO:0070402">
    <property type="term" value="F:NADPH binding"/>
    <property type="evidence" value="ECO:0007669"/>
    <property type="project" value="TreeGrafter"/>
</dbReference>
<reference evidence="4 5" key="1">
    <citation type="submission" date="2018-09" db="EMBL/GenBank/DDBJ databases">
        <title>Roseovarius spongiae sp. nov., isolated from a marine sponge.</title>
        <authorList>
            <person name="Zhuang L."/>
            <person name="Luo L."/>
        </authorList>
    </citation>
    <scope>NUCLEOTIDE SEQUENCE [LARGE SCALE GENOMIC DNA]</scope>
    <source>
        <strain evidence="4 5">HN-E21</strain>
    </source>
</reference>
<dbReference type="SUPFAM" id="SSF51735">
    <property type="entry name" value="NAD(P)-binding Rossmann-fold domains"/>
    <property type="match status" value="1"/>
</dbReference>